<feature type="active site" description="Proton donor" evidence="4">
    <location>
        <position position="137"/>
    </location>
</feature>
<accession>A0AAX1UP07</accession>
<dbReference type="RefSeq" id="WP_011338031.1">
    <property type="nucleotide sequence ID" value="NZ_BJXO01000001.1"/>
</dbReference>
<evidence type="ECO:0000259" key="6">
    <source>
        <dbReference type="PROSITE" id="PS51764"/>
    </source>
</evidence>
<dbReference type="SUPFAM" id="SSF51445">
    <property type="entry name" value="(Trans)glycosidases"/>
    <property type="match status" value="1"/>
</dbReference>
<evidence type="ECO:0000256" key="5">
    <source>
        <dbReference type="SAM" id="SignalP"/>
    </source>
</evidence>
<keyword evidence="2 4" id="KW-0378">Hydrolase</keyword>
<dbReference type="InterPro" id="IPR000805">
    <property type="entry name" value="Glyco_hydro_26"/>
</dbReference>
<dbReference type="PANTHER" id="PTHR40079">
    <property type="entry name" value="MANNAN ENDO-1,4-BETA-MANNOSIDASE E-RELATED"/>
    <property type="match status" value="1"/>
</dbReference>
<feature type="chain" id="PRO_5043802370" evidence="5">
    <location>
        <begin position="30"/>
        <end position="299"/>
    </location>
</feature>
<dbReference type="GeneID" id="3719542"/>
<organism evidence="7 8">
    <name type="scientific">Cereibacter sphaeroides</name>
    <name type="common">Rhodobacter sphaeroides</name>
    <dbReference type="NCBI Taxonomy" id="1063"/>
    <lineage>
        <taxon>Bacteria</taxon>
        <taxon>Pseudomonadati</taxon>
        <taxon>Pseudomonadota</taxon>
        <taxon>Alphaproteobacteria</taxon>
        <taxon>Rhodobacterales</taxon>
        <taxon>Paracoccaceae</taxon>
        <taxon>Cereibacter</taxon>
    </lineage>
</organism>
<dbReference type="GO" id="GO:0016985">
    <property type="term" value="F:mannan endo-1,4-beta-mannosidase activity"/>
    <property type="evidence" value="ECO:0007669"/>
    <property type="project" value="InterPro"/>
</dbReference>
<dbReference type="Proteomes" id="UP000266305">
    <property type="component" value="Unassembled WGS sequence"/>
</dbReference>
<dbReference type="AlphaFoldDB" id="A0AAX1UP07"/>
<feature type="signal peptide" evidence="5">
    <location>
        <begin position="1"/>
        <end position="29"/>
    </location>
</feature>
<comment type="similarity">
    <text evidence="1 4">Belongs to the glycosyl hydrolase 26 family.</text>
</comment>
<dbReference type="InterPro" id="IPR022790">
    <property type="entry name" value="GH26_dom"/>
</dbReference>
<keyword evidence="5" id="KW-0732">Signal</keyword>
<reference evidence="7 8" key="1">
    <citation type="submission" date="2018-08" db="EMBL/GenBank/DDBJ databases">
        <title>Draft genome sequence of Rhodobacter sphaeroides FY.</title>
        <authorList>
            <person name="Rayyan A."/>
            <person name="Meyer T.E."/>
            <person name="Kyndt J.A."/>
        </authorList>
    </citation>
    <scope>NUCLEOTIDE SEQUENCE [LARGE SCALE GENOMIC DNA]</scope>
    <source>
        <strain evidence="7 8">FY</strain>
    </source>
</reference>
<dbReference type="EMBL" id="QWGP01000005">
    <property type="protein sequence ID" value="RHZ96527.1"/>
    <property type="molecule type" value="Genomic_DNA"/>
</dbReference>
<dbReference type="Pfam" id="PF02156">
    <property type="entry name" value="Glyco_hydro_26"/>
    <property type="match status" value="1"/>
</dbReference>
<dbReference type="PROSITE" id="PS51764">
    <property type="entry name" value="GH26"/>
    <property type="match status" value="1"/>
</dbReference>
<evidence type="ECO:0000256" key="1">
    <source>
        <dbReference type="ARBA" id="ARBA00007754"/>
    </source>
</evidence>
<evidence type="ECO:0000256" key="3">
    <source>
        <dbReference type="ARBA" id="ARBA00023295"/>
    </source>
</evidence>
<feature type="domain" description="GH26" evidence="6">
    <location>
        <begin position="3"/>
        <end position="299"/>
    </location>
</feature>
<feature type="active site" description="Nucleophile" evidence="4">
    <location>
        <position position="241"/>
    </location>
</feature>
<dbReference type="PANTHER" id="PTHR40079:SF4">
    <property type="entry name" value="GH26 DOMAIN-CONTAINING PROTEIN-RELATED"/>
    <property type="match status" value="1"/>
</dbReference>
<protein>
    <submittedName>
        <fullName evidence="7">Beta-mannosidase</fullName>
    </submittedName>
</protein>
<dbReference type="Gene3D" id="3.20.20.80">
    <property type="entry name" value="Glycosidases"/>
    <property type="match status" value="1"/>
</dbReference>
<evidence type="ECO:0000313" key="8">
    <source>
        <dbReference type="Proteomes" id="UP000266305"/>
    </source>
</evidence>
<dbReference type="GO" id="GO:0006080">
    <property type="term" value="P:substituted mannan metabolic process"/>
    <property type="evidence" value="ECO:0007669"/>
    <property type="project" value="InterPro"/>
</dbReference>
<evidence type="ECO:0000313" key="7">
    <source>
        <dbReference type="EMBL" id="RHZ96527.1"/>
    </source>
</evidence>
<evidence type="ECO:0000256" key="2">
    <source>
        <dbReference type="ARBA" id="ARBA00022801"/>
    </source>
</evidence>
<keyword evidence="3 4" id="KW-0326">Glycosidase</keyword>
<dbReference type="InterPro" id="IPR017853">
    <property type="entry name" value="GH"/>
</dbReference>
<gene>
    <name evidence="7" type="ORF">D1114_07415</name>
</gene>
<name>A0AAX1UP07_CERSP</name>
<evidence type="ECO:0000256" key="4">
    <source>
        <dbReference type="PROSITE-ProRule" id="PRU01100"/>
    </source>
</evidence>
<comment type="caution">
    <text evidence="7">The sequence shown here is derived from an EMBL/GenBank/DDBJ whole genome shotgun (WGS) entry which is preliminary data.</text>
</comment>
<proteinExistence type="inferred from homology"/>
<sequence length="299" mass="33256">MNRTGRQILRIAALGAAIGLCGAVSGALAAPPGDLPYGAYDPGGDYRDDGDLVIEHLFLPWEDVYLPSLVDADAYARARNRALIVTLEPWTWTRSERNTAEALREGIRRGAYDANMKAVCDVLATLQSPVTLRWAHEMENSDGQFIWSGWDPEDYISAFRHMTDVCRASAPNVRIMWSPAGEEGLEAYYPGDDYVDLVGISVFGLQANDRFEVGRDRSYTEVMGPRYQRAAQFGKPVVVAELGMSGSADYVASWDAALRQPEGSYPNLVGVVYYDQKEVYAWPHGFGLPDWRLQFRVTD</sequence>